<dbReference type="GeneTree" id="ENSGT00910000144330"/>
<dbReference type="Ensembl" id="ENSACAT00000029999.2">
    <property type="protein sequence ID" value="ENSACAP00000022582.2"/>
    <property type="gene ID" value="ENSACAG00000029563.2"/>
</dbReference>
<evidence type="ECO:0000256" key="1">
    <source>
        <dbReference type="ARBA" id="ARBA00004167"/>
    </source>
</evidence>
<evidence type="ECO:0000256" key="5">
    <source>
        <dbReference type="SAM" id="Phobius"/>
    </source>
</evidence>
<reference evidence="7" key="2">
    <citation type="submission" date="2025-08" db="UniProtKB">
        <authorList>
            <consortium name="Ensembl"/>
        </authorList>
    </citation>
    <scope>IDENTIFICATION</scope>
</reference>
<dbReference type="PANTHER" id="PTHR47536">
    <property type="entry name" value="C-TYPE LECTIN DOMAIN FAMILY 5 MEMBER A"/>
    <property type="match status" value="1"/>
</dbReference>
<name>R4GBB1_ANOCA</name>
<evidence type="ECO:0000259" key="6">
    <source>
        <dbReference type="PROSITE" id="PS50041"/>
    </source>
</evidence>
<dbReference type="InterPro" id="IPR016187">
    <property type="entry name" value="CTDL_fold"/>
</dbReference>
<evidence type="ECO:0000256" key="3">
    <source>
        <dbReference type="ARBA" id="ARBA00022525"/>
    </source>
</evidence>
<dbReference type="Bgee" id="ENSACAG00000029563">
    <property type="expression patterns" value="Expressed in liver and 6 other cell types or tissues"/>
</dbReference>
<dbReference type="SMART" id="SM00034">
    <property type="entry name" value="CLECT"/>
    <property type="match status" value="1"/>
</dbReference>
<protein>
    <recommendedName>
        <fullName evidence="6">C-type lectin domain-containing protein</fullName>
    </recommendedName>
</protein>
<comment type="subcellular location">
    <subcellularLocation>
        <location evidence="1">Membrane</location>
        <topology evidence="1">Single-pass membrane protein</topology>
    </subcellularLocation>
    <subcellularLocation>
        <location evidence="2">Secreted</location>
    </subcellularLocation>
</comment>
<evidence type="ECO:0000313" key="8">
    <source>
        <dbReference type="Proteomes" id="UP000001646"/>
    </source>
</evidence>
<dbReference type="InterPro" id="IPR052869">
    <property type="entry name" value="CLEC5A"/>
</dbReference>
<dbReference type="Gene3D" id="3.10.100.10">
    <property type="entry name" value="Mannose-Binding Protein A, subunit A"/>
    <property type="match status" value="1"/>
</dbReference>
<keyword evidence="5" id="KW-0812">Transmembrane</keyword>
<dbReference type="HOGENOM" id="CLU_049894_8_2_1"/>
<keyword evidence="8" id="KW-1185">Reference proteome</keyword>
<dbReference type="InterPro" id="IPR001304">
    <property type="entry name" value="C-type_lectin-like"/>
</dbReference>
<organism evidence="7 8">
    <name type="scientific">Anolis carolinensis</name>
    <name type="common">Green anole</name>
    <name type="synonym">American chameleon</name>
    <dbReference type="NCBI Taxonomy" id="28377"/>
    <lineage>
        <taxon>Eukaryota</taxon>
        <taxon>Metazoa</taxon>
        <taxon>Chordata</taxon>
        <taxon>Craniata</taxon>
        <taxon>Vertebrata</taxon>
        <taxon>Euteleostomi</taxon>
        <taxon>Lepidosauria</taxon>
        <taxon>Squamata</taxon>
        <taxon>Bifurcata</taxon>
        <taxon>Unidentata</taxon>
        <taxon>Episquamata</taxon>
        <taxon>Toxicofera</taxon>
        <taxon>Iguania</taxon>
        <taxon>Dactyloidae</taxon>
        <taxon>Anolis</taxon>
    </lineage>
</organism>
<dbReference type="Proteomes" id="UP000001646">
    <property type="component" value="Unplaced"/>
</dbReference>
<accession>R4GBB1</accession>
<dbReference type="PROSITE" id="PS50041">
    <property type="entry name" value="C_TYPE_LECTIN_2"/>
    <property type="match status" value="1"/>
</dbReference>
<dbReference type="InterPro" id="IPR016186">
    <property type="entry name" value="C-type_lectin-like/link_sf"/>
</dbReference>
<feature type="transmembrane region" description="Helical" evidence="5">
    <location>
        <begin position="6"/>
        <end position="27"/>
    </location>
</feature>
<dbReference type="GO" id="GO:0005576">
    <property type="term" value="C:extracellular region"/>
    <property type="evidence" value="ECO:0007669"/>
    <property type="project" value="UniProtKB-SubCell"/>
</dbReference>
<gene>
    <name evidence="7" type="primary">LOC103279826</name>
</gene>
<keyword evidence="5" id="KW-1133">Transmembrane helix</keyword>
<keyword evidence="3" id="KW-0964">Secreted</keyword>
<dbReference type="AlphaFoldDB" id="R4GBB1"/>
<proteinExistence type="predicted"/>
<dbReference type="PANTHER" id="PTHR47536:SF1">
    <property type="entry name" value="C-TYPE LECTIN DOMAIN FAMILY 5 MEMBER A"/>
    <property type="match status" value="1"/>
</dbReference>
<dbReference type="InterPro" id="IPR033992">
    <property type="entry name" value="NKR-like_CTLD"/>
</dbReference>
<sequence>MNWKLVNHLMTIVFIKLIGTSLLLFYFSQIFHKASNVTSKPNVPAKQKDCPIRWVPFDGKCYYFSAAENTWDESQQDCARSNSHLAVINNNAELMFILNRTQNANYFLGLTHSSVNKQWTWLDNTKFDLKQFQIFHMKHSDCALVGFKGFTSQSCSVSSRWICEENE</sequence>
<keyword evidence="4" id="KW-0430">Lectin</keyword>
<reference evidence="7" key="3">
    <citation type="submission" date="2025-09" db="UniProtKB">
        <authorList>
            <consortium name="Ensembl"/>
        </authorList>
    </citation>
    <scope>IDENTIFICATION</scope>
</reference>
<dbReference type="STRING" id="28377.ENSACAP00000022582"/>
<evidence type="ECO:0000313" key="7">
    <source>
        <dbReference type="Ensembl" id="ENSACAP00000022582.2"/>
    </source>
</evidence>
<reference evidence="7" key="1">
    <citation type="submission" date="2009-12" db="EMBL/GenBank/DDBJ databases">
        <title>The Genome Sequence of Anolis carolinensis (Green Anole Lizard).</title>
        <authorList>
            <consortium name="The Genome Sequencing Platform"/>
            <person name="Di Palma F."/>
            <person name="Alfoldi J."/>
            <person name="Heiman D."/>
            <person name="Young S."/>
            <person name="Grabherr M."/>
            <person name="Johnson J."/>
            <person name="Lander E.S."/>
            <person name="Lindblad-Toh K."/>
        </authorList>
    </citation>
    <scope>NUCLEOTIDE SEQUENCE [LARGE SCALE GENOMIC DNA]</scope>
    <source>
        <strain evidence="7">JBL SC #1</strain>
    </source>
</reference>
<dbReference type="Pfam" id="PF00059">
    <property type="entry name" value="Lectin_C"/>
    <property type="match status" value="1"/>
</dbReference>
<dbReference type="CDD" id="cd03593">
    <property type="entry name" value="CLECT_NK_receptors_like"/>
    <property type="match status" value="1"/>
</dbReference>
<evidence type="ECO:0000256" key="2">
    <source>
        <dbReference type="ARBA" id="ARBA00004613"/>
    </source>
</evidence>
<dbReference type="GO" id="GO:0016020">
    <property type="term" value="C:membrane"/>
    <property type="evidence" value="ECO:0007669"/>
    <property type="project" value="UniProtKB-SubCell"/>
</dbReference>
<dbReference type="GO" id="GO:0030246">
    <property type="term" value="F:carbohydrate binding"/>
    <property type="evidence" value="ECO:0007669"/>
    <property type="project" value="UniProtKB-KW"/>
</dbReference>
<feature type="domain" description="C-type lectin" evidence="6">
    <location>
        <begin position="57"/>
        <end position="164"/>
    </location>
</feature>
<dbReference type="SUPFAM" id="SSF56436">
    <property type="entry name" value="C-type lectin-like"/>
    <property type="match status" value="1"/>
</dbReference>
<dbReference type="eggNOG" id="KOG4297">
    <property type="taxonomic scope" value="Eukaryota"/>
</dbReference>
<keyword evidence="5" id="KW-0472">Membrane</keyword>
<evidence type="ECO:0000256" key="4">
    <source>
        <dbReference type="ARBA" id="ARBA00022734"/>
    </source>
</evidence>